<feature type="compositionally biased region" description="Polar residues" evidence="1">
    <location>
        <begin position="173"/>
        <end position="184"/>
    </location>
</feature>
<dbReference type="InParanoid" id="A0A369JMN0"/>
<accession>A0A369JMN0</accession>
<name>A0A369JMN0_HYPMA</name>
<comment type="caution">
    <text evidence="2">The sequence shown here is derived from an EMBL/GenBank/DDBJ whole genome shotgun (WGS) entry which is preliminary data.</text>
</comment>
<feature type="compositionally biased region" description="Basic and acidic residues" evidence="1">
    <location>
        <begin position="22"/>
        <end position="37"/>
    </location>
</feature>
<reference evidence="2" key="1">
    <citation type="submission" date="2018-04" db="EMBL/GenBank/DDBJ databases">
        <title>Whole genome sequencing of Hypsizygus marmoreus.</title>
        <authorList>
            <person name="Choi I.-G."/>
            <person name="Min B."/>
            <person name="Kim J.-G."/>
            <person name="Kim S."/>
            <person name="Oh Y.-L."/>
            <person name="Kong W.-S."/>
            <person name="Park H."/>
            <person name="Jeong J."/>
            <person name="Song E.-S."/>
        </authorList>
    </citation>
    <scope>NUCLEOTIDE SEQUENCE [LARGE SCALE GENOMIC DNA]</scope>
    <source>
        <strain evidence="2">51987-8</strain>
    </source>
</reference>
<evidence type="ECO:0000313" key="2">
    <source>
        <dbReference type="EMBL" id="RDB23489.1"/>
    </source>
</evidence>
<dbReference type="AlphaFoldDB" id="A0A369JMN0"/>
<dbReference type="Proteomes" id="UP000076154">
    <property type="component" value="Unassembled WGS sequence"/>
</dbReference>
<gene>
    <name evidence="2" type="ORF">Hypma_008958</name>
</gene>
<sequence>MPRLGGSSAQQYTRTTISNTEAELKQEETKPDSRLVDRAPTPTSFEVRTSDQVDFYVHKFLLSLVSPVLATTFSLPQIIQSDGDSDEVVGDHHVVFMGEDRTSLFALLTWCDSRCRPTGSDLGDIQMVSLQLSTLITALNRTLVFKTQSDITMIPATFLNECIALAKDKARGSPTSPITSSMEDSSPSLPSSLPEKEATMYYAGLPSSPRLLARTSKNPWEEPKGPEAYRKLKQLGVVFDHKINTVWEDKVAPEIFARLSEMEVEWTSIDVVRIGQVGESSAPVIVWIGVKPISLSGEDANNAAFGCLSILQQFDIHDVDVEIRESSVI</sequence>
<organism evidence="2 3">
    <name type="scientific">Hypsizygus marmoreus</name>
    <name type="common">White beech mushroom</name>
    <name type="synonym">Agaricus marmoreus</name>
    <dbReference type="NCBI Taxonomy" id="39966"/>
    <lineage>
        <taxon>Eukaryota</taxon>
        <taxon>Fungi</taxon>
        <taxon>Dikarya</taxon>
        <taxon>Basidiomycota</taxon>
        <taxon>Agaricomycotina</taxon>
        <taxon>Agaricomycetes</taxon>
        <taxon>Agaricomycetidae</taxon>
        <taxon>Agaricales</taxon>
        <taxon>Tricholomatineae</taxon>
        <taxon>Lyophyllaceae</taxon>
        <taxon>Hypsizygus</taxon>
    </lineage>
</organism>
<dbReference type="EMBL" id="LUEZ02000046">
    <property type="protein sequence ID" value="RDB23489.1"/>
    <property type="molecule type" value="Genomic_DNA"/>
</dbReference>
<evidence type="ECO:0000256" key="1">
    <source>
        <dbReference type="SAM" id="MobiDB-lite"/>
    </source>
</evidence>
<keyword evidence="3" id="KW-1185">Reference proteome</keyword>
<feature type="region of interest" description="Disordered" evidence="1">
    <location>
        <begin position="1"/>
        <end position="42"/>
    </location>
</feature>
<feature type="compositionally biased region" description="Polar residues" evidence="1">
    <location>
        <begin position="7"/>
        <end position="21"/>
    </location>
</feature>
<proteinExistence type="predicted"/>
<feature type="region of interest" description="Disordered" evidence="1">
    <location>
        <begin position="171"/>
        <end position="193"/>
    </location>
</feature>
<dbReference type="OrthoDB" id="5424209at2759"/>
<evidence type="ECO:0008006" key="4">
    <source>
        <dbReference type="Google" id="ProtNLM"/>
    </source>
</evidence>
<evidence type="ECO:0000313" key="3">
    <source>
        <dbReference type="Proteomes" id="UP000076154"/>
    </source>
</evidence>
<protein>
    <recommendedName>
        <fullName evidence="4">BTB domain-containing protein</fullName>
    </recommendedName>
</protein>
<dbReference type="STRING" id="39966.A0A369JMN0"/>